<keyword evidence="4 7" id="KW-0812">Transmembrane</keyword>
<dbReference type="GO" id="GO:0055085">
    <property type="term" value="P:transmembrane transport"/>
    <property type="evidence" value="ECO:0007669"/>
    <property type="project" value="InterPro"/>
</dbReference>
<dbReference type="CDD" id="cd06261">
    <property type="entry name" value="TM_PBP2"/>
    <property type="match status" value="1"/>
</dbReference>
<dbReference type="Gene3D" id="1.10.3720.10">
    <property type="entry name" value="MetI-like"/>
    <property type="match status" value="1"/>
</dbReference>
<dbReference type="PANTHER" id="PTHR30193">
    <property type="entry name" value="ABC TRANSPORTER PERMEASE PROTEIN"/>
    <property type="match status" value="1"/>
</dbReference>
<feature type="transmembrane region" description="Helical" evidence="7">
    <location>
        <begin position="340"/>
        <end position="362"/>
    </location>
</feature>
<evidence type="ECO:0000256" key="6">
    <source>
        <dbReference type="ARBA" id="ARBA00023136"/>
    </source>
</evidence>
<evidence type="ECO:0000256" key="1">
    <source>
        <dbReference type="ARBA" id="ARBA00004651"/>
    </source>
</evidence>
<dbReference type="InterPro" id="IPR035906">
    <property type="entry name" value="MetI-like_sf"/>
</dbReference>
<keyword evidence="2 7" id="KW-0813">Transport</keyword>
<evidence type="ECO:0000256" key="7">
    <source>
        <dbReference type="RuleBase" id="RU363032"/>
    </source>
</evidence>
<comment type="caution">
    <text evidence="8">The sequence shown here is derived from an EMBL/GenBank/DDBJ whole genome shotgun (WGS) entry which is preliminary data.</text>
</comment>
<keyword evidence="3" id="KW-1003">Cell membrane</keyword>
<dbReference type="InterPro" id="IPR051393">
    <property type="entry name" value="ABC_transporter_permease"/>
</dbReference>
<feature type="transmembrane region" description="Helical" evidence="7">
    <location>
        <begin position="152"/>
        <end position="173"/>
    </location>
</feature>
<feature type="transmembrane region" description="Helical" evidence="7">
    <location>
        <begin position="28"/>
        <end position="50"/>
    </location>
</feature>
<proteinExistence type="inferred from homology"/>
<evidence type="ECO:0000313" key="8">
    <source>
        <dbReference type="EMBL" id="RJT31317.1"/>
    </source>
</evidence>
<evidence type="ECO:0000256" key="4">
    <source>
        <dbReference type="ARBA" id="ARBA00022692"/>
    </source>
</evidence>
<reference evidence="8 9" key="1">
    <citation type="submission" date="2018-09" db="EMBL/GenBank/DDBJ databases">
        <title>Mesorhizobium carmichaelinearum sp. nov. isolated from Carmichaelinea spp. root nodules in New Zealand.</title>
        <authorList>
            <person name="De Meyer S.E."/>
        </authorList>
    </citation>
    <scope>NUCLEOTIDE SEQUENCE [LARGE SCALE GENOMIC DNA]</scope>
    <source>
        <strain evidence="8 9">LMG 28313</strain>
    </source>
</reference>
<dbReference type="PROSITE" id="PS50928">
    <property type="entry name" value="ABC_TM1"/>
    <property type="match status" value="1"/>
</dbReference>
<dbReference type="GO" id="GO:0005886">
    <property type="term" value="C:plasma membrane"/>
    <property type="evidence" value="ECO:0007669"/>
    <property type="project" value="UniProtKB-SubCell"/>
</dbReference>
<dbReference type="PANTHER" id="PTHR30193:SF37">
    <property type="entry name" value="INNER MEMBRANE ABC TRANSPORTER PERMEASE PROTEIN YCJO"/>
    <property type="match status" value="1"/>
</dbReference>
<organism evidence="8 9">
    <name type="scientific">Mesorhizobium jarvisii</name>
    <dbReference type="NCBI Taxonomy" id="1777867"/>
    <lineage>
        <taxon>Bacteria</taxon>
        <taxon>Pseudomonadati</taxon>
        <taxon>Pseudomonadota</taxon>
        <taxon>Alphaproteobacteria</taxon>
        <taxon>Hyphomicrobiales</taxon>
        <taxon>Phyllobacteriaceae</taxon>
        <taxon>Mesorhizobium</taxon>
    </lineage>
</organism>
<feature type="transmembrane region" description="Helical" evidence="7">
    <location>
        <begin position="280"/>
        <end position="303"/>
    </location>
</feature>
<dbReference type="Proteomes" id="UP000275530">
    <property type="component" value="Unassembled WGS sequence"/>
</dbReference>
<dbReference type="SUPFAM" id="SSF161098">
    <property type="entry name" value="MetI-like"/>
    <property type="match status" value="1"/>
</dbReference>
<dbReference type="AlphaFoldDB" id="A0A6M7TQ92"/>
<keyword evidence="9" id="KW-1185">Reference proteome</keyword>
<keyword evidence="6 7" id="KW-0472">Membrane</keyword>
<keyword evidence="5 7" id="KW-1133">Transmembrane helix</keyword>
<dbReference type="InterPro" id="IPR000515">
    <property type="entry name" value="MetI-like"/>
</dbReference>
<comment type="subcellular location">
    <subcellularLocation>
        <location evidence="1 7">Cell membrane</location>
        <topology evidence="1 7">Multi-pass membrane protein</topology>
    </subcellularLocation>
</comment>
<protein>
    <submittedName>
        <fullName evidence="8">Sugar ABC transporter permease</fullName>
    </submittedName>
</protein>
<accession>A0A6M7TQ92</accession>
<dbReference type="EMBL" id="QZXA01000009">
    <property type="protein sequence ID" value="RJT31317.1"/>
    <property type="molecule type" value="Genomic_DNA"/>
</dbReference>
<feature type="transmembrane region" description="Helical" evidence="7">
    <location>
        <begin position="185"/>
        <end position="203"/>
    </location>
</feature>
<feature type="transmembrane region" description="Helical" evidence="7">
    <location>
        <begin position="94"/>
        <end position="117"/>
    </location>
</feature>
<feature type="transmembrane region" description="Helical" evidence="7">
    <location>
        <begin position="233"/>
        <end position="259"/>
    </location>
</feature>
<sequence>MADQILPTNDWPANAVPSDLIPPGRKRLGWAVMAAATLGLLATILVQILYKSEVDTIGFETWRPVVYAYVLWGVALGIGQVLTRGEDGQRALFLLPALLFTIAMVIFPTLFGFYIALTDWNLSSFSGRRFNGLDNFWQMLGDPYYRNALFNMVLYVLAVLVEYVIAFGLALLLNAQIRARKFFRVVFLMPLMLSPVAVSWMIGKSLMEYRFGPAATLARHLGWDNPAFFSDPIIARISIMILDAWTFIPFMMIMLLAGLQAMSREVLEAARVDGATTWQTFWQVTFPLMLPVSVTAVILRIIFKLKLADIIITVTSGGPGGATDSVSSFIYREYRDRSNVGYGTMLAMAYLVIIVVFVTWLLKLANRFVRNVN</sequence>
<feature type="transmembrane region" description="Helical" evidence="7">
    <location>
        <begin position="62"/>
        <end position="82"/>
    </location>
</feature>
<evidence type="ECO:0000256" key="3">
    <source>
        <dbReference type="ARBA" id="ARBA00022475"/>
    </source>
</evidence>
<comment type="similarity">
    <text evidence="7">Belongs to the binding-protein-dependent transport system permease family.</text>
</comment>
<dbReference type="Pfam" id="PF00528">
    <property type="entry name" value="BPD_transp_1"/>
    <property type="match status" value="1"/>
</dbReference>
<evidence type="ECO:0000256" key="5">
    <source>
        <dbReference type="ARBA" id="ARBA00022989"/>
    </source>
</evidence>
<name>A0A6M7TQ92_9HYPH</name>
<evidence type="ECO:0000313" key="9">
    <source>
        <dbReference type="Proteomes" id="UP000275530"/>
    </source>
</evidence>
<gene>
    <name evidence="8" type="ORF">D3242_22645</name>
</gene>
<evidence type="ECO:0000256" key="2">
    <source>
        <dbReference type="ARBA" id="ARBA00022448"/>
    </source>
</evidence>